<dbReference type="RefSeq" id="WP_188615047.1">
    <property type="nucleotide sequence ID" value="NZ_BMJT01000006.1"/>
</dbReference>
<evidence type="ECO:0000313" key="1">
    <source>
        <dbReference type="EMBL" id="GGG26525.1"/>
    </source>
</evidence>
<dbReference type="Proteomes" id="UP000616608">
    <property type="component" value="Unassembled WGS sequence"/>
</dbReference>
<reference evidence="1" key="2">
    <citation type="submission" date="2020-09" db="EMBL/GenBank/DDBJ databases">
        <authorList>
            <person name="Sun Q."/>
            <person name="Zhou Y."/>
        </authorList>
    </citation>
    <scope>NUCLEOTIDE SEQUENCE</scope>
    <source>
        <strain evidence="1">CGMCC 1.15760</strain>
    </source>
</reference>
<sequence>MKKFRLSGELNESIVDGIIEGYKDYLRVRKEAARNLRVHGAYAWVKGNHIDHHVAVQCEKLGVESKLSKAGVTWQYLQFSVDDIKTLFLIKNARYFDPNAVDRGKDTYGRPKSKKSAYMEEFISINEEVEFPNKTNKALAGHSRQLVLFDELPFDSLTAKEVSEIAKEYDKFYIVTYEIDDEFLISGINLWMPNPSDNKAYLVEDLSAYINTKTSHIIEMEEQTKAILQNSTEMPDASLYDIEIVEDDVDDATGES</sequence>
<gene>
    <name evidence="1" type="ORF">GCM10007425_21410</name>
</gene>
<name>A0A917G813_9BACI</name>
<reference evidence="1" key="1">
    <citation type="journal article" date="2014" name="Int. J. Syst. Evol. Microbiol.">
        <title>Complete genome sequence of Corynebacterium casei LMG S-19264T (=DSM 44701T), isolated from a smear-ripened cheese.</title>
        <authorList>
            <consortium name="US DOE Joint Genome Institute (JGI-PGF)"/>
            <person name="Walter F."/>
            <person name="Albersmeier A."/>
            <person name="Kalinowski J."/>
            <person name="Ruckert C."/>
        </authorList>
    </citation>
    <scope>NUCLEOTIDE SEQUENCE</scope>
    <source>
        <strain evidence="1">CGMCC 1.15760</strain>
    </source>
</reference>
<comment type="caution">
    <text evidence="1">The sequence shown here is derived from an EMBL/GenBank/DDBJ whole genome shotgun (WGS) entry which is preliminary data.</text>
</comment>
<dbReference type="EMBL" id="BMJT01000006">
    <property type="protein sequence ID" value="GGG26525.1"/>
    <property type="molecule type" value="Genomic_DNA"/>
</dbReference>
<keyword evidence="2" id="KW-1185">Reference proteome</keyword>
<protein>
    <submittedName>
        <fullName evidence="1">Uncharacterized protein</fullName>
    </submittedName>
</protein>
<accession>A0A917G813</accession>
<organism evidence="1 2">
    <name type="scientific">Lysinibacillus alkalisoli</name>
    <dbReference type="NCBI Taxonomy" id="1911548"/>
    <lineage>
        <taxon>Bacteria</taxon>
        <taxon>Bacillati</taxon>
        <taxon>Bacillota</taxon>
        <taxon>Bacilli</taxon>
        <taxon>Bacillales</taxon>
        <taxon>Bacillaceae</taxon>
        <taxon>Lysinibacillus</taxon>
    </lineage>
</organism>
<dbReference type="AlphaFoldDB" id="A0A917G813"/>
<proteinExistence type="predicted"/>
<evidence type="ECO:0000313" key="2">
    <source>
        <dbReference type="Proteomes" id="UP000616608"/>
    </source>
</evidence>